<name>A0ABN4JIP2_9BURK</name>
<reference evidence="3" key="1">
    <citation type="submission" date="2015-12" db="EMBL/GenBank/DDBJ databases">
        <title>Complete genome sequence of Pandoraea norimbergensis DSM 11628.</title>
        <authorList>
            <person name="Ee R."/>
            <person name="Lim Y.-L."/>
            <person name="Yong D."/>
            <person name="Yin W.-F."/>
            <person name="Chan K.-G."/>
        </authorList>
    </citation>
    <scope>NUCLEOTIDE SEQUENCE [LARGE SCALE GENOMIC DNA]</scope>
    <source>
        <strain evidence="3">DSM 11628</strain>
    </source>
</reference>
<dbReference type="RefSeq" id="WP_058377709.1">
    <property type="nucleotide sequence ID" value="NZ_CP013480.3"/>
</dbReference>
<evidence type="ECO:0000313" key="3">
    <source>
        <dbReference type="Proteomes" id="UP000060277"/>
    </source>
</evidence>
<dbReference type="EMBL" id="CP013480">
    <property type="protein sequence ID" value="ALS60795.1"/>
    <property type="molecule type" value="Genomic_DNA"/>
</dbReference>
<evidence type="ECO:0000313" key="2">
    <source>
        <dbReference type="EMBL" id="ALS60795.1"/>
    </source>
</evidence>
<sequence>MLTNDALSALQSNASASAGGSAAGSHVVLAPVTRDPTYGALVDFAPPQIPAAQAYDGIGARDVNKPDGKIKVIVTPNILWDIGDSIALYWGDDRVAVAHHVLGAGDLDLPLTLEVDVLVVQRLYDASGLQVSPVDVWYRFTTGNTGDEQLSVATTIIVKLTLPGGPDPDPIGTPWTNENLAPAEIPEGIIGGPDADNGVPVAAQFAHDSRPTR</sequence>
<evidence type="ECO:0000256" key="1">
    <source>
        <dbReference type="SAM" id="MobiDB-lite"/>
    </source>
</evidence>
<accession>A0ABN4JIP2</accession>
<feature type="region of interest" description="Disordered" evidence="1">
    <location>
        <begin position="188"/>
        <end position="213"/>
    </location>
</feature>
<organism evidence="2 3">
    <name type="scientific">Pandoraea norimbergensis</name>
    <dbReference type="NCBI Taxonomy" id="93219"/>
    <lineage>
        <taxon>Bacteria</taxon>
        <taxon>Pseudomonadati</taxon>
        <taxon>Pseudomonadota</taxon>
        <taxon>Betaproteobacteria</taxon>
        <taxon>Burkholderiales</taxon>
        <taxon>Burkholderiaceae</taxon>
        <taxon>Pandoraea</taxon>
    </lineage>
</organism>
<gene>
    <name evidence="2" type="ORF">AT302_14500</name>
</gene>
<keyword evidence="3" id="KW-1185">Reference proteome</keyword>
<dbReference type="Proteomes" id="UP000060277">
    <property type="component" value="Chromosome"/>
</dbReference>
<proteinExistence type="predicted"/>
<protein>
    <submittedName>
        <fullName evidence="2">Uncharacterized protein</fullName>
    </submittedName>
</protein>